<protein>
    <submittedName>
        <fullName evidence="2">Uncharacterized protein</fullName>
    </submittedName>
</protein>
<evidence type="ECO:0000313" key="2">
    <source>
        <dbReference type="EMBL" id="KAF9983921.1"/>
    </source>
</evidence>
<feature type="compositionally biased region" description="Low complexity" evidence="1">
    <location>
        <begin position="330"/>
        <end position="343"/>
    </location>
</feature>
<organism evidence="2 3">
    <name type="scientific">Modicella reniformis</name>
    <dbReference type="NCBI Taxonomy" id="1440133"/>
    <lineage>
        <taxon>Eukaryota</taxon>
        <taxon>Fungi</taxon>
        <taxon>Fungi incertae sedis</taxon>
        <taxon>Mucoromycota</taxon>
        <taxon>Mortierellomycotina</taxon>
        <taxon>Mortierellomycetes</taxon>
        <taxon>Mortierellales</taxon>
        <taxon>Mortierellaceae</taxon>
        <taxon>Modicella</taxon>
    </lineage>
</organism>
<keyword evidence="3" id="KW-1185">Reference proteome</keyword>
<gene>
    <name evidence="2" type="ORF">BGZ65_001289</name>
</gene>
<evidence type="ECO:0000313" key="3">
    <source>
        <dbReference type="Proteomes" id="UP000749646"/>
    </source>
</evidence>
<feature type="region of interest" description="Disordered" evidence="1">
    <location>
        <begin position="313"/>
        <end position="357"/>
    </location>
</feature>
<dbReference type="AlphaFoldDB" id="A0A9P6MA28"/>
<accession>A0A9P6MA28</accession>
<dbReference type="Proteomes" id="UP000749646">
    <property type="component" value="Unassembled WGS sequence"/>
</dbReference>
<feature type="region of interest" description="Disordered" evidence="1">
    <location>
        <begin position="170"/>
        <end position="202"/>
    </location>
</feature>
<feature type="compositionally biased region" description="Basic and acidic residues" evidence="1">
    <location>
        <begin position="187"/>
        <end position="202"/>
    </location>
</feature>
<feature type="region of interest" description="Disordered" evidence="1">
    <location>
        <begin position="373"/>
        <end position="405"/>
    </location>
</feature>
<proteinExistence type="predicted"/>
<reference evidence="2" key="1">
    <citation type="journal article" date="2020" name="Fungal Divers.">
        <title>Resolving the Mortierellaceae phylogeny through synthesis of multi-gene phylogenetics and phylogenomics.</title>
        <authorList>
            <person name="Vandepol N."/>
            <person name="Liber J."/>
            <person name="Desiro A."/>
            <person name="Na H."/>
            <person name="Kennedy M."/>
            <person name="Barry K."/>
            <person name="Grigoriev I.V."/>
            <person name="Miller A.N."/>
            <person name="O'Donnell K."/>
            <person name="Stajich J.E."/>
            <person name="Bonito G."/>
        </authorList>
    </citation>
    <scope>NUCLEOTIDE SEQUENCE</scope>
    <source>
        <strain evidence="2">MES-2147</strain>
    </source>
</reference>
<feature type="region of interest" description="Disordered" evidence="1">
    <location>
        <begin position="1"/>
        <end position="36"/>
    </location>
</feature>
<evidence type="ECO:0000256" key="1">
    <source>
        <dbReference type="SAM" id="MobiDB-lite"/>
    </source>
</evidence>
<comment type="caution">
    <text evidence="2">The sequence shown here is derived from an EMBL/GenBank/DDBJ whole genome shotgun (WGS) entry which is preliminary data.</text>
</comment>
<sequence length="466" mass="51275">MITASQISFVGPTSASTSTRLSQLHTSARPKPTETAPSQVKLILGHDPAKYIKSSELERNIILPTAGTGSASANAKNKRKQKYTPPLISGGYAEKLVNLMNYHKSEYTIWANATLRQDKLVGSTEPLAVVEITEISRDHHLLWTQCSVIYSEHNRPPFDVDRFNHKAANRELNTPPFDTDPSNNNNKAKDQGAPHSQEKVHPETTGFTQIDIVPSTQPDCIEKFTQEDATAVSQFEEEDSISGLHMDVHKMGVVPSLQGSVLGGSQSHFTTKLYAIHENTGDLGSPVQFVKSSQGSDDEAECDRGIFFMPKEAIAPPKRNLPEQFCPPESSSTITNTSYSSTSPIREPTPKSDNVISHDEIADDGADRIQRSASAVSAIDDRSSNSGSTQTVTSTPQETISTSHISHQARPSFTIIFSNLFNWTTLKVTDRVEIHEPCRKIAISEHEKNTHGSVVWIVERYKVISD</sequence>
<dbReference type="EMBL" id="JAAAHW010003432">
    <property type="protein sequence ID" value="KAF9983921.1"/>
    <property type="molecule type" value="Genomic_DNA"/>
</dbReference>
<feature type="compositionally biased region" description="Polar residues" evidence="1">
    <location>
        <begin position="1"/>
        <end position="26"/>
    </location>
</feature>
<name>A0A9P6MA28_9FUNG</name>
<dbReference type="OrthoDB" id="2432559at2759"/>
<feature type="compositionally biased region" description="Polar residues" evidence="1">
    <location>
        <begin position="384"/>
        <end position="405"/>
    </location>
</feature>